<feature type="compositionally biased region" description="Basic and acidic residues" evidence="2">
    <location>
        <begin position="1177"/>
        <end position="1193"/>
    </location>
</feature>
<sequence>MAKKKNNKKAALSMTTTELTPPLSPSQLKPFPEKTSPRFTPPTLPVANIAPSLNLSPTLSTTNSNNPLSSEFNPFLIPPPVYHHDDPQQSAAVEDDWEIPDPQPLKRKLKKAKKNQPVLWLPDESTDYENSEAPLSDCPPETIQSETDRHSETEREESEASFSVHKIQEQPVEPVEEKSIPKPVVKHLTAESKATKSEPSIKPPSAKAKPASALESALQPKKIKPAPETASAPTPEKESDSEAAVPIASPEVKEPSAKPETPKSKGAAETNEVSAVNETATRDPEQPSPIVTTEDLRSNQAHPPQGGHWPSGYYGQHHPHPPRNMAYQPPFHYGMSPPINGSPYQPPYSNYPSGYPAYGNGSPMQRHDSFGSARSIAGDHGPMPSDNAAAVEDDPADLLNRVSSILPDIHMLIDRHKNTHGELSLREQLIRKEKAESAEAARNKDEYINRLIKQLHDAEQTNAAEASKFRLHIGNLEDKRKDLEEKLLDAELSRKAVQAMNKQLSEEKETLLEDKLTMTKLAAEEKDRVAKEFEECKVKAEQALEAEKQRTAEEKVRLLRDLEDLKAVALDAKKLQLDQEHDKALKEQQESFNAQKLKLVEDFVKEKEELRTSFQAQKKEIEANFETLRKDLEGKLNSTQANLEQVIKTEREGREQWGAERETLTKGWEQERDGREKEVEDQRQGLIKSHEEEMAALARKHKDDINEQTMGFVSLQEGINKKMTAENEGLREQIASLKKAWDQDKEKFDGVVGELSGVAETLDTEKGRLQKLVEGYGEITDVKSKGDAYYIDAFARLSNHILDLATTQFVSLPSNLNPDALARIPAALPSILDGSTASCDLRACFIAHTISCILTVRVFTPFLFSLGQLSDQADALLTNLGHQLSSKSTRKEAIWRQHTLTAAYTTTDAKARINSAAGGVIEEIITSIMPFTEASAEEAVRAAVRPIVKLAVEVWRYARLEREAIGASMLETTAEEIAEDGLWVPPSFVHSSYPANTVKPVFQHGSKQLLLKIFPIIRREPIHQCFRQSEADMEDDGCLYSSGIALYKNSPPVLARLAELRRGSGPPSPSESLTFIGELKEAVAPRLQPTSDYLSPNNFPAPYPPPLTTPCPSPALHPRTSPPTPLFRAVGEINGQDNRSERSISPALRRRDTPSLGTLHHNASILSWQTWEGPNPHLEKEKEAEVGRSKYESKNGFSPALARVRKESAR</sequence>
<feature type="region of interest" description="Disordered" evidence="2">
    <location>
        <begin position="1"/>
        <end position="320"/>
    </location>
</feature>
<evidence type="ECO:0000256" key="2">
    <source>
        <dbReference type="SAM" id="MobiDB-lite"/>
    </source>
</evidence>
<name>A0A8H3UPX9_VENIN</name>
<feature type="compositionally biased region" description="Low complexity" evidence="2">
    <location>
        <begin position="197"/>
        <end position="213"/>
    </location>
</feature>
<evidence type="ECO:0000313" key="3">
    <source>
        <dbReference type="EMBL" id="KAE9974399.1"/>
    </source>
</evidence>
<dbReference type="EMBL" id="WNWQ01000207">
    <property type="protein sequence ID" value="KAE9974399.1"/>
    <property type="molecule type" value="Genomic_DNA"/>
</dbReference>
<accession>A0A8H3UPX9</accession>
<reference evidence="3 4" key="1">
    <citation type="submission" date="2019-11" db="EMBL/GenBank/DDBJ databases">
        <title>Venturia inaequalis Genome Resource.</title>
        <authorList>
            <person name="Lichtner F.J."/>
        </authorList>
    </citation>
    <scope>NUCLEOTIDE SEQUENCE [LARGE SCALE GENOMIC DNA]</scope>
    <source>
        <strain evidence="3">Bline_iso_100314</strain>
    </source>
</reference>
<dbReference type="PANTHER" id="PTHR23159:SF31">
    <property type="entry name" value="CENTROSOME-ASSOCIATED PROTEIN CEP250 ISOFORM X1"/>
    <property type="match status" value="1"/>
</dbReference>
<feature type="region of interest" description="Disordered" evidence="2">
    <location>
        <begin position="359"/>
        <end position="389"/>
    </location>
</feature>
<feature type="compositionally biased region" description="Basic and acidic residues" evidence="2">
    <location>
        <begin position="251"/>
        <end position="263"/>
    </location>
</feature>
<feature type="compositionally biased region" description="Basic residues" evidence="2">
    <location>
        <begin position="105"/>
        <end position="114"/>
    </location>
</feature>
<feature type="coiled-coil region" evidence="1">
    <location>
        <begin position="430"/>
        <end position="568"/>
    </location>
</feature>
<protein>
    <submittedName>
        <fullName evidence="3">Uncharacterized protein</fullName>
    </submittedName>
</protein>
<feature type="coiled-coil region" evidence="1">
    <location>
        <begin position="600"/>
        <end position="649"/>
    </location>
</feature>
<gene>
    <name evidence="3" type="ORF">BLS_003138</name>
</gene>
<feature type="compositionally biased region" description="Low complexity" evidence="2">
    <location>
        <begin position="51"/>
        <end position="70"/>
    </location>
</feature>
<feature type="compositionally biased region" description="Low complexity" evidence="2">
    <location>
        <begin position="9"/>
        <end position="21"/>
    </location>
</feature>
<dbReference type="Proteomes" id="UP000433883">
    <property type="component" value="Unassembled WGS sequence"/>
</dbReference>
<dbReference type="PANTHER" id="PTHR23159">
    <property type="entry name" value="CENTROSOMAL PROTEIN 2"/>
    <property type="match status" value="1"/>
</dbReference>
<keyword evidence="1" id="KW-0175">Coiled coil</keyword>
<evidence type="ECO:0000256" key="1">
    <source>
        <dbReference type="SAM" id="Coils"/>
    </source>
</evidence>
<feature type="region of interest" description="Disordered" evidence="2">
    <location>
        <begin position="1135"/>
        <end position="1156"/>
    </location>
</feature>
<feature type="region of interest" description="Disordered" evidence="2">
    <location>
        <begin position="1171"/>
        <end position="1210"/>
    </location>
</feature>
<proteinExistence type="predicted"/>
<organism evidence="3 4">
    <name type="scientific">Venturia inaequalis</name>
    <name type="common">Apple scab fungus</name>
    <dbReference type="NCBI Taxonomy" id="5025"/>
    <lineage>
        <taxon>Eukaryota</taxon>
        <taxon>Fungi</taxon>
        <taxon>Dikarya</taxon>
        <taxon>Ascomycota</taxon>
        <taxon>Pezizomycotina</taxon>
        <taxon>Dothideomycetes</taxon>
        <taxon>Pleosporomycetidae</taxon>
        <taxon>Venturiales</taxon>
        <taxon>Venturiaceae</taxon>
        <taxon>Venturia</taxon>
    </lineage>
</organism>
<feature type="coiled-coil region" evidence="1">
    <location>
        <begin position="687"/>
        <end position="740"/>
    </location>
</feature>
<evidence type="ECO:0000313" key="4">
    <source>
        <dbReference type="Proteomes" id="UP000433883"/>
    </source>
</evidence>
<feature type="region of interest" description="Disordered" evidence="2">
    <location>
        <begin position="651"/>
        <end position="685"/>
    </location>
</feature>
<dbReference type="AlphaFoldDB" id="A0A8H3UPX9"/>
<comment type="caution">
    <text evidence="3">The sequence shown here is derived from an EMBL/GenBank/DDBJ whole genome shotgun (WGS) entry which is preliminary data.</text>
</comment>